<evidence type="ECO:0000313" key="2">
    <source>
        <dbReference type="Proteomes" id="UP000305794"/>
    </source>
</evidence>
<protein>
    <submittedName>
        <fullName evidence="1">Uncharacterized protein</fullName>
    </submittedName>
</protein>
<sequence>MEPEVIVDYYHHDQYLVIEKIDNGYYFTIEGSRCKEPFKSASEAEIAAQMTIEHDLENEDIE</sequence>
<evidence type="ECO:0000313" key="1">
    <source>
        <dbReference type="EMBL" id="QBQ73158.1"/>
    </source>
</evidence>
<dbReference type="EMBL" id="MK605242">
    <property type="protein sequence ID" value="QBQ73158.1"/>
    <property type="molecule type" value="Genomic_DNA"/>
</dbReference>
<dbReference type="Proteomes" id="UP000305794">
    <property type="component" value="Segment"/>
</dbReference>
<gene>
    <name evidence="1" type="ORF">kac65v151_gp128</name>
</gene>
<proteinExistence type="predicted"/>
<accession>A0A482MHW1</accession>
<reference evidence="1 2" key="1">
    <citation type="submission" date="2019-03" db="EMBL/GenBank/DDBJ databases">
        <title>Diversity and diversification of Nodularia spumigena cyanophages in the Baltic Sea.</title>
        <authorList>
            <person name="Sulcius S."/>
            <person name="Holmfeldt K."/>
            <person name="Simoliunas E."/>
        </authorList>
    </citation>
    <scope>NUCLEOTIDE SEQUENCE [LARGE SCALE GENOMIC DNA]</scope>
</reference>
<name>A0A482MHW1_9CAUD</name>
<keyword evidence="2" id="KW-1185">Reference proteome</keyword>
<organism evidence="1 2">
    <name type="scientific">Nodularia phage vB_NspS-kac65v151</name>
    <dbReference type="NCBI Taxonomy" id="2557579"/>
    <lineage>
        <taxon>Viruses</taxon>
        <taxon>Duplodnaviria</taxon>
        <taxon>Heunggongvirae</taxon>
        <taxon>Uroviricota</taxon>
        <taxon>Caudoviricetes</taxon>
        <taxon>Ravarandavirus</taxon>
        <taxon>Ravarandavirus kac65v151</taxon>
    </lineage>
</organism>